<keyword evidence="4" id="KW-0808">Transferase</keyword>
<dbReference type="SFLD" id="SFLDG01140">
    <property type="entry name" value="C2.B:_Phosphomannomutase_and_P"/>
    <property type="match status" value="1"/>
</dbReference>
<feature type="domain" description="Sucrose phosphatase-like" evidence="7">
    <location>
        <begin position="477"/>
        <end position="712"/>
    </location>
</feature>
<dbReference type="GO" id="GO:0016791">
    <property type="term" value="F:phosphatase activity"/>
    <property type="evidence" value="ECO:0007669"/>
    <property type="project" value="UniProtKB-ARBA"/>
</dbReference>
<dbReference type="InterPro" id="IPR012821">
    <property type="entry name" value="Sucrose_P_synth_Pase-like_dom"/>
</dbReference>
<dbReference type="STRING" id="108003.B1C78_15170"/>
<reference evidence="9 10" key="1">
    <citation type="submission" date="2017-02" db="EMBL/GenBank/DDBJ databases">
        <title>Genomic diversity within the haloalkaliphilic genus Thioalkalivibrio.</title>
        <authorList>
            <person name="Ahn A.-C."/>
            <person name="Meier-Kolthoff J."/>
            <person name="Overmars L."/>
            <person name="Richter M."/>
            <person name="Woyke T."/>
            <person name="Sorokin D.Y."/>
            <person name="Muyzer G."/>
        </authorList>
    </citation>
    <scope>NUCLEOTIDE SEQUENCE [LARGE SCALE GENOMIC DNA]</scope>
    <source>
        <strain evidence="9 10">ALJD</strain>
    </source>
</reference>
<dbReference type="InterPro" id="IPR012822">
    <property type="entry name" value="SucroseP_synth_GlycoTrfase_dom"/>
</dbReference>
<dbReference type="Proteomes" id="UP000189462">
    <property type="component" value="Unassembled WGS sequence"/>
</dbReference>
<dbReference type="NCBIfam" id="TIGR01482">
    <property type="entry name" value="SPP-subfamily"/>
    <property type="match status" value="1"/>
</dbReference>
<dbReference type="Gene3D" id="3.40.50.1000">
    <property type="entry name" value="HAD superfamily/HAD-like"/>
    <property type="match status" value="1"/>
</dbReference>
<keyword evidence="9" id="KW-0378">Hydrolase</keyword>
<dbReference type="Gene3D" id="3.90.1070.10">
    <property type="match status" value="1"/>
</dbReference>
<dbReference type="InterPro" id="IPR028098">
    <property type="entry name" value="Glyco_trans_4-like_N"/>
</dbReference>
<name>A0A1V3NBD7_9GAMM</name>
<dbReference type="InterPro" id="IPR006379">
    <property type="entry name" value="HAD-SF_hydro_IIB"/>
</dbReference>
<dbReference type="SFLD" id="SFLDG01141">
    <property type="entry name" value="C2.B.1:_Sucrose_Phosphatase_Li"/>
    <property type="match status" value="1"/>
</dbReference>
<organism evidence="9 10">
    <name type="scientific">Thioalkalivibrio denitrificans</name>
    <dbReference type="NCBI Taxonomy" id="108003"/>
    <lineage>
        <taxon>Bacteria</taxon>
        <taxon>Pseudomonadati</taxon>
        <taxon>Pseudomonadota</taxon>
        <taxon>Gammaproteobacteria</taxon>
        <taxon>Chromatiales</taxon>
        <taxon>Ectothiorhodospiraceae</taxon>
        <taxon>Thioalkalivibrio</taxon>
    </lineage>
</organism>
<dbReference type="InterPro" id="IPR006380">
    <property type="entry name" value="SPP-like_dom"/>
</dbReference>
<dbReference type="Gene3D" id="3.40.50.2000">
    <property type="entry name" value="Glycogen Phosphorylase B"/>
    <property type="match status" value="2"/>
</dbReference>
<dbReference type="Pfam" id="PF13579">
    <property type="entry name" value="Glyco_trans_4_4"/>
    <property type="match status" value="1"/>
</dbReference>
<dbReference type="PANTHER" id="PTHR46039:SF5">
    <property type="entry name" value="SUCROSE-PHOSPHATE SYNTHASE 3-RELATED"/>
    <property type="match status" value="1"/>
</dbReference>
<accession>A0A1V3NBD7</accession>
<dbReference type="NCBIfam" id="TIGR02471">
    <property type="entry name" value="sucr_syn_bact_C"/>
    <property type="match status" value="1"/>
</dbReference>
<dbReference type="SFLD" id="SFLDS00003">
    <property type="entry name" value="Haloacid_Dehalogenase"/>
    <property type="match status" value="1"/>
</dbReference>
<evidence type="ECO:0000313" key="9">
    <source>
        <dbReference type="EMBL" id="OOG22341.1"/>
    </source>
</evidence>
<dbReference type="EMBL" id="MVBK01000103">
    <property type="protein sequence ID" value="OOG22341.1"/>
    <property type="molecule type" value="Genomic_DNA"/>
</dbReference>
<dbReference type="InterPro" id="IPR001296">
    <property type="entry name" value="Glyco_trans_1"/>
</dbReference>
<dbReference type="InterPro" id="IPR036412">
    <property type="entry name" value="HAD-like_sf"/>
</dbReference>
<keyword evidence="3" id="KW-0328">Glycosyltransferase</keyword>
<dbReference type="OrthoDB" id="7847955at2"/>
<dbReference type="PANTHER" id="PTHR46039">
    <property type="entry name" value="SUCROSE-PHOSPHATE SYNTHASE 3-RELATED"/>
    <property type="match status" value="1"/>
</dbReference>
<dbReference type="NCBIfam" id="TIGR02472">
    <property type="entry name" value="sucr_P_syn_N"/>
    <property type="match status" value="1"/>
</dbReference>
<dbReference type="AlphaFoldDB" id="A0A1V3NBD7"/>
<proteinExistence type="inferred from homology"/>
<feature type="domain" description="Glycosyl transferase family 1" evidence="6">
    <location>
        <begin position="256"/>
        <end position="429"/>
    </location>
</feature>
<evidence type="ECO:0000259" key="6">
    <source>
        <dbReference type="Pfam" id="PF00534"/>
    </source>
</evidence>
<dbReference type="GO" id="GO:0000287">
    <property type="term" value="F:magnesium ion binding"/>
    <property type="evidence" value="ECO:0007669"/>
    <property type="project" value="UniProtKB-ARBA"/>
</dbReference>
<dbReference type="InterPro" id="IPR023214">
    <property type="entry name" value="HAD_sf"/>
</dbReference>
<dbReference type="Pfam" id="PF00534">
    <property type="entry name" value="Glycos_transf_1"/>
    <property type="match status" value="1"/>
</dbReference>
<sequence>MKKTTSKARRGEGLYIVLISVHGLIRGENLELGRDADTGGQTKYVVELARALAANPEVGRVDLMTRQIFDAKVSDDYAEPEEPLGSNAWIIRLPTGPRRYLRKETLWPYLDCFADNALGHIRRVGLRPDVIHSHYADAGFVGTRLANLLGVPLVHTGHSLGRVKRERLLAKGLKEEDIESRYNMSRRIEAEEETLANAYMVVASTQQEVEEQYALYDHYRPERMVVVPPGTDLGRFSPPRPRDRRPGVFNQLARFLKHPERPMVLALSRPDERKNIPTLISAFARHEKLREQANLVIVAGNRDNIRDLDKGSRDVLTEVLMRIDEHDLYGQAAYPKHHTADQVPDFYRMVTRTRGVFVNPALTEPFGLTLIEAAACGAPIVATNDGGPRDILRHCANGILVDPLDEKAMGEAIWKIISDKDRWKRYSEDGLKGVRRHYAWEGHAEKYVRKVKSLRKEASRVRRGQQRLSGKLAQADRAIISDIDNTLLGDRNSLRGLVQRLKDEGSGVAFGVATGRRLESALQVLKEWGVPTPDLLITSVGSEIHYGPEITPDQGWSRHIDHRWERDALQQHLLDLPGIELQPQVDQRPHKLSFFVDPDKAPSIEEVERLLHQEDLHANIIYSHDRFLDLLPARASKGFAVRYLADKWGISLERILVAGDSGNDEDMLRGSTLGVVVGNHHPELRRLKGFQRIYFADAGHAAGISEGLDYFDFFGSCSVPDE</sequence>
<evidence type="ECO:0000256" key="2">
    <source>
        <dbReference type="ARBA" id="ARBA00012536"/>
    </source>
</evidence>
<dbReference type="NCBIfam" id="TIGR01484">
    <property type="entry name" value="HAD-SF-IIB"/>
    <property type="match status" value="1"/>
</dbReference>
<keyword evidence="10" id="KW-1185">Reference proteome</keyword>
<evidence type="ECO:0000259" key="8">
    <source>
        <dbReference type="Pfam" id="PF13579"/>
    </source>
</evidence>
<evidence type="ECO:0000256" key="3">
    <source>
        <dbReference type="ARBA" id="ARBA00022676"/>
    </source>
</evidence>
<dbReference type="Pfam" id="PF05116">
    <property type="entry name" value="S6PP"/>
    <property type="match status" value="1"/>
</dbReference>
<evidence type="ECO:0000256" key="4">
    <source>
        <dbReference type="ARBA" id="ARBA00022679"/>
    </source>
</evidence>
<dbReference type="EC" id="2.4.1.14" evidence="2"/>
<evidence type="ECO:0000256" key="1">
    <source>
        <dbReference type="ARBA" id="ARBA00006530"/>
    </source>
</evidence>
<evidence type="ECO:0000259" key="7">
    <source>
        <dbReference type="Pfam" id="PF05116"/>
    </source>
</evidence>
<comment type="catalytic activity">
    <reaction evidence="5">
        <text>beta-D-fructose 6-phosphate + UDP-alpha-D-glucose = sucrose 6(F)-phosphate + UDP + H(+)</text>
        <dbReference type="Rhea" id="RHEA:22172"/>
        <dbReference type="ChEBI" id="CHEBI:15378"/>
        <dbReference type="ChEBI" id="CHEBI:57634"/>
        <dbReference type="ChEBI" id="CHEBI:57723"/>
        <dbReference type="ChEBI" id="CHEBI:58223"/>
        <dbReference type="ChEBI" id="CHEBI:58885"/>
        <dbReference type="EC" id="2.4.1.14"/>
    </reaction>
</comment>
<dbReference type="SUPFAM" id="SSF56784">
    <property type="entry name" value="HAD-like"/>
    <property type="match status" value="1"/>
</dbReference>
<dbReference type="SUPFAM" id="SSF53756">
    <property type="entry name" value="UDP-Glycosyltransferase/glycogen phosphorylase"/>
    <property type="match status" value="1"/>
</dbReference>
<dbReference type="GO" id="GO:0046524">
    <property type="term" value="F:sucrose-phosphate synthase activity"/>
    <property type="evidence" value="ECO:0007669"/>
    <property type="project" value="UniProtKB-EC"/>
</dbReference>
<feature type="domain" description="Glycosyltransferase subfamily 4-like N-terminal" evidence="8">
    <location>
        <begin position="39"/>
        <end position="230"/>
    </location>
</feature>
<comment type="similarity">
    <text evidence="1">Belongs to the glycosyltransferase 1 family.</text>
</comment>
<comment type="caution">
    <text evidence="9">The sequence shown here is derived from an EMBL/GenBank/DDBJ whole genome shotgun (WGS) entry which is preliminary data.</text>
</comment>
<dbReference type="CDD" id="cd03800">
    <property type="entry name" value="GT4_sucrose_synthase"/>
    <property type="match status" value="1"/>
</dbReference>
<dbReference type="InterPro" id="IPR044161">
    <property type="entry name" value="SPS"/>
</dbReference>
<evidence type="ECO:0000256" key="5">
    <source>
        <dbReference type="ARBA" id="ARBA00047471"/>
    </source>
</evidence>
<dbReference type="RefSeq" id="WP_077279999.1">
    <property type="nucleotide sequence ID" value="NZ_MVBK01000103.1"/>
</dbReference>
<evidence type="ECO:0000313" key="10">
    <source>
        <dbReference type="Proteomes" id="UP000189462"/>
    </source>
</evidence>
<gene>
    <name evidence="9" type="ORF">B1C78_15170</name>
</gene>
<protein>
    <recommendedName>
        <fullName evidence="2">sucrose-phosphate synthase</fullName>
        <ecNumber evidence="2">2.4.1.14</ecNumber>
    </recommendedName>
</protein>